<dbReference type="CDD" id="cd06163">
    <property type="entry name" value="S2P-M50_PDZ_RseP-like"/>
    <property type="match status" value="1"/>
</dbReference>
<dbReference type="GO" id="GO:0006508">
    <property type="term" value="P:proteolysis"/>
    <property type="evidence" value="ECO:0007669"/>
    <property type="project" value="UniProtKB-KW"/>
</dbReference>
<reference evidence="13 14" key="1">
    <citation type="submission" date="2017-09" db="EMBL/GenBank/DDBJ databases">
        <title>Depth-based differentiation of microbial function through sediment-hosted aquifers and enrichment of novel symbionts in the deep terrestrial subsurface.</title>
        <authorList>
            <person name="Probst A.J."/>
            <person name="Ladd B."/>
            <person name="Jarett J.K."/>
            <person name="Geller-Mcgrath D.E."/>
            <person name="Sieber C.M."/>
            <person name="Emerson J.B."/>
            <person name="Anantharaman K."/>
            <person name="Thomas B.C."/>
            <person name="Malmstrom R."/>
            <person name="Stieglmeier M."/>
            <person name="Klingl A."/>
            <person name="Woyke T."/>
            <person name="Ryan C.M."/>
            <person name="Banfield J.F."/>
        </authorList>
    </citation>
    <scope>NUCLEOTIDE SEQUENCE [LARGE SCALE GENOMIC DNA]</scope>
    <source>
        <strain evidence="13">CG10_big_fil_rev_8_21_14_0_10_45_14</strain>
    </source>
</reference>
<evidence type="ECO:0000256" key="2">
    <source>
        <dbReference type="ARBA" id="ARBA00004141"/>
    </source>
</evidence>
<feature type="domain" description="Peptidase M50" evidence="12">
    <location>
        <begin position="9"/>
        <end position="354"/>
    </location>
</feature>
<keyword evidence="6" id="KW-0378">Hydrolase</keyword>
<comment type="caution">
    <text evidence="13">The sequence shown here is derived from an EMBL/GenBank/DDBJ whole genome shotgun (WGS) entry which is preliminary data.</text>
</comment>
<dbReference type="PANTHER" id="PTHR42837">
    <property type="entry name" value="REGULATOR OF SIGMA-E PROTEASE RSEP"/>
    <property type="match status" value="1"/>
</dbReference>
<dbReference type="EMBL" id="PCYL01000032">
    <property type="protein sequence ID" value="PIR46689.1"/>
    <property type="molecule type" value="Genomic_DNA"/>
</dbReference>
<keyword evidence="8 11" id="KW-1133">Transmembrane helix</keyword>
<dbReference type="PANTHER" id="PTHR42837:SF2">
    <property type="entry name" value="MEMBRANE METALLOPROTEASE ARASP2, CHLOROPLASTIC-RELATED"/>
    <property type="match status" value="1"/>
</dbReference>
<sequence length="369" mass="40044">MTISAIILFLIILILLVLSHEFGHFIVAKFFRIKVEEFGFGFPPRAFGKKFGETIYSINWLPFGGFVRLLGEDPEENVAEEEAGRSFAKRSIPVRMAVVVAGVVFNLILAWILFTTGFLTGLPMPLGSAPNGAIVGESRLVITSVASDSPAEIAGFQSIDTVISIEDRNDESKLEILTPESMVDFIRAREGHELLFTLMRGEDRRDVIVIPKKVELDGHAKIGVALDSIASVRLPLHLAIWQSGKLTGSLFVTTFDALGSLVLDVFRGSASREAVTGPIGIIGLVQTASSFGYVYLLGLTAIISVNLAVINLLPIPALDGGHILFFVIEAIIGRPLSAKVRARASGTFFFLLIGLMILVTVFDILKIFS</sequence>
<evidence type="ECO:0000259" key="12">
    <source>
        <dbReference type="Pfam" id="PF02163"/>
    </source>
</evidence>
<dbReference type="Gene3D" id="2.30.42.10">
    <property type="match status" value="1"/>
</dbReference>
<evidence type="ECO:0000256" key="9">
    <source>
        <dbReference type="ARBA" id="ARBA00023049"/>
    </source>
</evidence>
<dbReference type="GO" id="GO:0004222">
    <property type="term" value="F:metalloendopeptidase activity"/>
    <property type="evidence" value="ECO:0007669"/>
    <property type="project" value="InterPro"/>
</dbReference>
<proteinExistence type="inferred from homology"/>
<dbReference type="InterPro" id="IPR008915">
    <property type="entry name" value="Peptidase_M50"/>
</dbReference>
<dbReference type="GO" id="GO:0016020">
    <property type="term" value="C:membrane"/>
    <property type="evidence" value="ECO:0007669"/>
    <property type="project" value="UniProtKB-SubCell"/>
</dbReference>
<gene>
    <name evidence="13" type="ORF">COV07_03040</name>
</gene>
<feature type="transmembrane region" description="Helical" evidence="11">
    <location>
        <begin position="92"/>
        <end position="114"/>
    </location>
</feature>
<evidence type="ECO:0000256" key="8">
    <source>
        <dbReference type="ARBA" id="ARBA00022989"/>
    </source>
</evidence>
<evidence type="ECO:0000313" key="14">
    <source>
        <dbReference type="Proteomes" id="UP000230833"/>
    </source>
</evidence>
<dbReference type="Pfam" id="PF02163">
    <property type="entry name" value="Peptidase_M50"/>
    <property type="match status" value="1"/>
</dbReference>
<feature type="transmembrane region" description="Helical" evidence="11">
    <location>
        <begin position="348"/>
        <end position="368"/>
    </location>
</feature>
<keyword evidence="9" id="KW-0482">Metalloprotease</keyword>
<evidence type="ECO:0000256" key="3">
    <source>
        <dbReference type="ARBA" id="ARBA00007931"/>
    </source>
</evidence>
<comment type="cofactor">
    <cofactor evidence="1">
        <name>Zn(2+)</name>
        <dbReference type="ChEBI" id="CHEBI:29105"/>
    </cofactor>
</comment>
<feature type="transmembrane region" description="Helical" evidence="11">
    <location>
        <begin position="320"/>
        <end position="336"/>
    </location>
</feature>
<keyword evidence="10 11" id="KW-0472">Membrane</keyword>
<keyword evidence="7" id="KW-0862">Zinc</keyword>
<evidence type="ECO:0000256" key="4">
    <source>
        <dbReference type="ARBA" id="ARBA00022670"/>
    </source>
</evidence>
<keyword evidence="5 11" id="KW-0812">Transmembrane</keyword>
<organism evidence="13 14">
    <name type="scientific">Candidatus Vogelbacteria bacterium CG10_big_fil_rev_8_21_14_0_10_45_14</name>
    <dbReference type="NCBI Taxonomy" id="1975042"/>
    <lineage>
        <taxon>Bacteria</taxon>
        <taxon>Candidatus Vogeliibacteriota</taxon>
    </lineage>
</organism>
<evidence type="ECO:0000313" key="13">
    <source>
        <dbReference type="EMBL" id="PIR46689.1"/>
    </source>
</evidence>
<dbReference type="InterPro" id="IPR004387">
    <property type="entry name" value="Pept_M50_Zn"/>
</dbReference>
<evidence type="ECO:0000256" key="7">
    <source>
        <dbReference type="ARBA" id="ARBA00022833"/>
    </source>
</evidence>
<dbReference type="AlphaFoldDB" id="A0A2H0RJG9"/>
<dbReference type="InterPro" id="IPR036034">
    <property type="entry name" value="PDZ_sf"/>
</dbReference>
<name>A0A2H0RJG9_9BACT</name>
<keyword evidence="4" id="KW-0645">Protease</keyword>
<comment type="subcellular location">
    <subcellularLocation>
        <location evidence="2">Membrane</location>
        <topology evidence="2">Multi-pass membrane protein</topology>
    </subcellularLocation>
</comment>
<evidence type="ECO:0000256" key="1">
    <source>
        <dbReference type="ARBA" id="ARBA00001947"/>
    </source>
</evidence>
<evidence type="ECO:0000256" key="5">
    <source>
        <dbReference type="ARBA" id="ARBA00022692"/>
    </source>
</evidence>
<comment type="similarity">
    <text evidence="3">Belongs to the peptidase M50B family.</text>
</comment>
<evidence type="ECO:0000256" key="11">
    <source>
        <dbReference type="SAM" id="Phobius"/>
    </source>
</evidence>
<evidence type="ECO:0000256" key="6">
    <source>
        <dbReference type="ARBA" id="ARBA00022801"/>
    </source>
</evidence>
<dbReference type="Proteomes" id="UP000230833">
    <property type="component" value="Unassembled WGS sequence"/>
</dbReference>
<accession>A0A2H0RJG9</accession>
<dbReference type="SUPFAM" id="SSF50156">
    <property type="entry name" value="PDZ domain-like"/>
    <property type="match status" value="1"/>
</dbReference>
<evidence type="ECO:0000256" key="10">
    <source>
        <dbReference type="ARBA" id="ARBA00023136"/>
    </source>
</evidence>
<protein>
    <recommendedName>
        <fullName evidence="12">Peptidase M50 domain-containing protein</fullName>
    </recommendedName>
</protein>